<dbReference type="KEGG" id="lmt:LMRG_01924"/>
<evidence type="ECO:0000256" key="1">
    <source>
        <dbReference type="ARBA" id="ARBA00010838"/>
    </source>
</evidence>
<gene>
    <name evidence="5" type="ordered locus">LMRG_01924</name>
</gene>
<dbReference type="PANTHER" id="PTHR10353:SF296">
    <property type="entry name" value="6-PHOSPHO-BETA-GLUCOSIDASE"/>
    <property type="match status" value="1"/>
</dbReference>
<dbReference type="Pfam" id="PF00232">
    <property type="entry name" value="Glyco_hydro_1"/>
    <property type="match status" value="1"/>
</dbReference>
<dbReference type="GO" id="GO:0008422">
    <property type="term" value="F:beta-glucosidase activity"/>
    <property type="evidence" value="ECO:0007669"/>
    <property type="project" value="TreeGrafter"/>
</dbReference>
<dbReference type="AlphaFoldDB" id="A0A0H3GJS4"/>
<dbReference type="SUPFAM" id="SSF51445">
    <property type="entry name" value="(Trans)glycosidases"/>
    <property type="match status" value="1"/>
</dbReference>
<dbReference type="InterPro" id="IPR001360">
    <property type="entry name" value="Glyco_hydro_1"/>
</dbReference>
<name>A0A0H3GJS4_LISM4</name>
<dbReference type="GO" id="GO:0005829">
    <property type="term" value="C:cytosol"/>
    <property type="evidence" value="ECO:0007669"/>
    <property type="project" value="TreeGrafter"/>
</dbReference>
<reference evidence="6" key="1">
    <citation type="submission" date="2010-04" db="EMBL/GenBank/DDBJ databases">
        <title>The genome sequence of Listeria monocytogenes strain 10403S.</title>
        <authorList>
            <consortium name="The Broad Institute Genome Sequencing Platform"/>
            <consortium name="The Broad Institute Genome Sequencing Center for Infectious Disease"/>
            <person name="Borowsky M."/>
            <person name="Borodovsky M."/>
            <person name="Young S.K."/>
            <person name="Zeng Q."/>
            <person name="Koehrsen M."/>
            <person name="Fitzgerald M."/>
            <person name="Wiedmann M."/>
            <person name="Swaminathan B."/>
            <person name="Lauer P."/>
            <person name="Portnoy D."/>
            <person name="Cossart P."/>
            <person name="Buchrieser C."/>
            <person name="Higgins D."/>
            <person name="Abouelleil A."/>
            <person name="Alvarado L."/>
            <person name="Arachchi H.M."/>
            <person name="Berlin A."/>
            <person name="Borenstein D."/>
            <person name="Brown A."/>
            <person name="Chapman S.B."/>
            <person name="Chen Z."/>
            <person name="Dunbar C.D."/>
            <person name="Engels R."/>
            <person name="Freedman E."/>
            <person name="Gearin G."/>
            <person name="Gellesch M."/>
            <person name="Goldberg J."/>
            <person name="Griggs A."/>
            <person name="Gujja S."/>
            <person name="Heilman E."/>
            <person name="Heiman D."/>
            <person name="Howarth C."/>
            <person name="Jen D."/>
            <person name="Larson L."/>
            <person name="Lui A."/>
            <person name="MacDonald J."/>
            <person name="Mehta T."/>
            <person name="Montmayeur A."/>
            <person name="Neiman D."/>
            <person name="Park D."/>
            <person name="Pearson M."/>
            <person name="Priest M."/>
            <person name="Richards J."/>
            <person name="Roberts A."/>
            <person name="Saif S."/>
            <person name="Shea T."/>
            <person name="Shenoy N."/>
            <person name="Sisk P."/>
            <person name="Stolte C."/>
            <person name="Sykes S."/>
            <person name="Walk T."/>
            <person name="White J."/>
            <person name="Yandava C."/>
            <person name="Haas B."/>
            <person name="Nusbaum C."/>
            <person name="Birren B."/>
        </authorList>
    </citation>
    <scope>NUCLEOTIDE SEQUENCE [LARGE SCALE GENOMIC DNA]</scope>
    <source>
        <strain evidence="6">10403S</strain>
    </source>
</reference>
<sequence>MSNTKFPDGFMWGGATAANQFEGGYNLGGKGLACADLFTGGTHTEPRRITAQLEESTFYPSHEAVDFYHHYKEDIKLMAEAGFKVFRMSINWTRIFPTGKEAEPNEEGLQFYEDVFNELKKHQIEPLVTIAHFDIPLALTNEVNGWASRDLIDYYLHFCEVIFKRYKHLVKHWLTFNEINTATMEIGNYLSLGIRHAEGDFLHQKDDPKVRYQALHHQFVASAKAVKLGHSINPDFMIGCMIAYMPRYPRTCEPSDVLLAKQTEAMHSHFCGDVHVKGYYPFYAKTFFKDNGIELEFDPEDEQILREGTVDFYTFSYYLTLCASNDPAYKNSGKSVIGGAENPYLKTNDWGMQTDPVGLRIALNDLYTRYNIPLMVVENGLGAFDKLEDDGTINDPYRIDYFKEHILQMHKAIQDGVDLIGFTIWGCIDLVSASTGEMAKRYGIIYVDKYDDGTGDYSRKKKASYYWYKDVISSNGEIGLEE</sequence>
<organism evidence="5 6">
    <name type="scientific">Listeria monocytogenes serotype 1/2a (strain 10403S)</name>
    <dbReference type="NCBI Taxonomy" id="393133"/>
    <lineage>
        <taxon>Bacteria</taxon>
        <taxon>Bacillati</taxon>
        <taxon>Bacillota</taxon>
        <taxon>Bacilli</taxon>
        <taxon>Bacillales</taxon>
        <taxon>Listeriaceae</taxon>
        <taxon>Listeria</taxon>
    </lineage>
</organism>
<proteinExistence type="inferred from homology"/>
<evidence type="ECO:0000256" key="2">
    <source>
        <dbReference type="ARBA" id="ARBA00022801"/>
    </source>
</evidence>
<evidence type="ECO:0000256" key="3">
    <source>
        <dbReference type="ARBA" id="ARBA00023295"/>
    </source>
</evidence>
<dbReference type="RefSeq" id="WP_003722131.1">
    <property type="nucleotide sequence ID" value="NC_017544.1"/>
</dbReference>
<dbReference type="Proteomes" id="UP000001288">
    <property type="component" value="Chromosome"/>
</dbReference>
<dbReference type="PRINTS" id="PR00131">
    <property type="entry name" value="GLHYDRLASE1"/>
</dbReference>
<dbReference type="InterPro" id="IPR017853">
    <property type="entry name" value="GH"/>
</dbReference>
<protein>
    <submittedName>
        <fullName evidence="5">Beta-glucosidase</fullName>
    </submittedName>
</protein>
<evidence type="ECO:0000256" key="4">
    <source>
        <dbReference type="RuleBase" id="RU003690"/>
    </source>
</evidence>
<accession>A0A0H3GJS4</accession>
<dbReference type="FunFam" id="3.20.20.80:FF:000004">
    <property type="entry name" value="Beta-glucosidase 6-phospho-beta-glucosidase"/>
    <property type="match status" value="1"/>
</dbReference>
<dbReference type="InterPro" id="IPR033132">
    <property type="entry name" value="GH_1_N_CS"/>
</dbReference>
<evidence type="ECO:0000313" key="6">
    <source>
        <dbReference type="Proteomes" id="UP000001288"/>
    </source>
</evidence>
<dbReference type="HOGENOM" id="CLU_001859_0_2_9"/>
<evidence type="ECO:0000313" key="5">
    <source>
        <dbReference type="EMBL" id="AEO07753.1"/>
    </source>
</evidence>
<dbReference type="EMBL" id="CP002002">
    <property type="protein sequence ID" value="AEO07753.1"/>
    <property type="molecule type" value="Genomic_DNA"/>
</dbReference>
<dbReference type="PANTHER" id="PTHR10353">
    <property type="entry name" value="GLYCOSYL HYDROLASE"/>
    <property type="match status" value="1"/>
</dbReference>
<dbReference type="Gene3D" id="3.20.20.80">
    <property type="entry name" value="Glycosidases"/>
    <property type="match status" value="1"/>
</dbReference>
<dbReference type="PROSITE" id="PS00653">
    <property type="entry name" value="GLYCOSYL_HYDROL_F1_2"/>
    <property type="match status" value="1"/>
</dbReference>
<keyword evidence="2" id="KW-0378">Hydrolase</keyword>
<comment type="similarity">
    <text evidence="1 4">Belongs to the glycosyl hydrolase 1 family.</text>
</comment>
<dbReference type="GO" id="GO:0016052">
    <property type="term" value="P:carbohydrate catabolic process"/>
    <property type="evidence" value="ECO:0007669"/>
    <property type="project" value="TreeGrafter"/>
</dbReference>
<keyword evidence="3" id="KW-0326">Glycosidase</keyword>